<sequence length="75" mass="8441">MASRKLFTVFAIVMMMFYFASSAKGDMFMECIRPCVDAFDDDSCYDDCVRANKGAGFCYPKLPSVTNEKDCCCNN</sequence>
<dbReference type="Proteomes" id="UP000685013">
    <property type="component" value="Chromosome 12"/>
</dbReference>
<comment type="caution">
    <text evidence="8">The sequence shown here is derived from an EMBL/GenBank/DDBJ whole genome shotgun (WGS) entry which is preliminary data.</text>
</comment>
<gene>
    <name evidence="8" type="ORF">SDJN03_19161</name>
</gene>
<keyword evidence="2" id="KW-0929">Antimicrobial</keyword>
<dbReference type="EMBL" id="JAGKQH010000012">
    <property type="protein sequence ID" value="KAG6586428.1"/>
    <property type="molecule type" value="Genomic_DNA"/>
</dbReference>
<evidence type="ECO:0000256" key="6">
    <source>
        <dbReference type="SAM" id="SignalP"/>
    </source>
</evidence>
<accession>A0AAV6MUS9</accession>
<evidence type="ECO:0000256" key="2">
    <source>
        <dbReference type="ARBA" id="ARBA00022529"/>
    </source>
</evidence>
<comment type="similarity">
    <text evidence="1">Belongs to the DEFL family.</text>
</comment>
<dbReference type="Pfam" id="PF24552">
    <property type="entry name" value="Defensin"/>
    <property type="match status" value="1"/>
</dbReference>
<evidence type="ECO:0000256" key="1">
    <source>
        <dbReference type="ARBA" id="ARBA00006722"/>
    </source>
</evidence>
<proteinExistence type="inferred from homology"/>
<evidence type="ECO:0000256" key="5">
    <source>
        <dbReference type="ARBA" id="ARBA00023157"/>
    </source>
</evidence>
<dbReference type="InterPro" id="IPR056373">
    <property type="entry name" value="Defensin-like_dom"/>
</dbReference>
<evidence type="ECO:0000256" key="3">
    <source>
        <dbReference type="ARBA" id="ARBA00022577"/>
    </source>
</evidence>
<keyword evidence="5" id="KW-1015">Disulfide bond</keyword>
<dbReference type="GO" id="GO:0031640">
    <property type="term" value="P:killing of cells of another organism"/>
    <property type="evidence" value="ECO:0007669"/>
    <property type="project" value="UniProtKB-KW"/>
</dbReference>
<protein>
    <recommendedName>
        <fullName evidence="7">Defensin-like domain-containing protein</fullName>
    </recommendedName>
</protein>
<keyword evidence="3" id="KW-0295">Fungicide</keyword>
<feature type="signal peptide" evidence="6">
    <location>
        <begin position="1"/>
        <end position="22"/>
    </location>
</feature>
<feature type="domain" description="Defensin-like" evidence="7">
    <location>
        <begin position="30"/>
        <end position="75"/>
    </location>
</feature>
<keyword evidence="6" id="KW-0732">Signal</keyword>
<reference evidence="8 9" key="1">
    <citation type="journal article" date="2021" name="Hortic Res">
        <title>The domestication of Cucurbita argyrosperma as revealed by the genome of its wild relative.</title>
        <authorList>
            <person name="Barrera-Redondo J."/>
            <person name="Sanchez-de la Vega G."/>
            <person name="Aguirre-Liguori J.A."/>
            <person name="Castellanos-Morales G."/>
            <person name="Gutierrez-Guerrero Y.T."/>
            <person name="Aguirre-Dugua X."/>
            <person name="Aguirre-Planter E."/>
            <person name="Tenaillon M.I."/>
            <person name="Lira-Saade R."/>
            <person name="Eguiarte L.E."/>
        </authorList>
    </citation>
    <scope>NUCLEOTIDE SEQUENCE [LARGE SCALE GENOMIC DNA]</scope>
    <source>
        <strain evidence="8">JBR-2021</strain>
    </source>
</reference>
<name>A0AAV6MUS9_9ROSI</name>
<dbReference type="AlphaFoldDB" id="A0AAV6MUS9"/>
<keyword evidence="4" id="KW-0611">Plant defense</keyword>
<organism evidence="8 9">
    <name type="scientific">Cucurbita argyrosperma subsp. sororia</name>
    <dbReference type="NCBI Taxonomy" id="37648"/>
    <lineage>
        <taxon>Eukaryota</taxon>
        <taxon>Viridiplantae</taxon>
        <taxon>Streptophyta</taxon>
        <taxon>Embryophyta</taxon>
        <taxon>Tracheophyta</taxon>
        <taxon>Spermatophyta</taxon>
        <taxon>Magnoliopsida</taxon>
        <taxon>eudicotyledons</taxon>
        <taxon>Gunneridae</taxon>
        <taxon>Pentapetalae</taxon>
        <taxon>rosids</taxon>
        <taxon>fabids</taxon>
        <taxon>Cucurbitales</taxon>
        <taxon>Cucurbitaceae</taxon>
        <taxon>Cucurbiteae</taxon>
        <taxon>Cucurbita</taxon>
    </lineage>
</organism>
<feature type="non-terminal residue" evidence="8">
    <location>
        <position position="1"/>
    </location>
</feature>
<evidence type="ECO:0000259" key="7">
    <source>
        <dbReference type="Pfam" id="PF24552"/>
    </source>
</evidence>
<keyword evidence="9" id="KW-1185">Reference proteome</keyword>
<evidence type="ECO:0000256" key="4">
    <source>
        <dbReference type="ARBA" id="ARBA00022821"/>
    </source>
</evidence>
<feature type="chain" id="PRO_5043764618" description="Defensin-like domain-containing protein" evidence="6">
    <location>
        <begin position="23"/>
        <end position="75"/>
    </location>
</feature>
<dbReference type="GO" id="GO:0050832">
    <property type="term" value="P:defense response to fungus"/>
    <property type="evidence" value="ECO:0007669"/>
    <property type="project" value="UniProtKB-KW"/>
</dbReference>
<evidence type="ECO:0000313" key="8">
    <source>
        <dbReference type="EMBL" id="KAG6586428.1"/>
    </source>
</evidence>
<evidence type="ECO:0000313" key="9">
    <source>
        <dbReference type="Proteomes" id="UP000685013"/>
    </source>
</evidence>